<evidence type="ECO:0000313" key="7">
    <source>
        <dbReference type="EMBL" id="KAF5839602.1"/>
    </source>
</evidence>
<comment type="subcellular location">
    <subcellularLocation>
        <location evidence="6">Cell membrane</location>
        <topology evidence="6">Multi-pass membrane protein</topology>
    </subcellularLocation>
    <subcellularLocation>
        <location evidence="1">Membrane</location>
        <topology evidence="1">Multi-pass membrane protein</topology>
    </subcellularLocation>
</comment>
<dbReference type="EMBL" id="MU069538">
    <property type="protein sequence ID" value="KAF5839602.1"/>
    <property type="molecule type" value="Genomic_DNA"/>
</dbReference>
<protein>
    <recommendedName>
        <fullName evidence="6">Choline transporter-like protein</fullName>
    </recommendedName>
</protein>
<evidence type="ECO:0000256" key="6">
    <source>
        <dbReference type="RuleBase" id="RU368066"/>
    </source>
</evidence>
<feature type="transmembrane region" description="Helical" evidence="6">
    <location>
        <begin position="182"/>
        <end position="205"/>
    </location>
</feature>
<keyword evidence="5 6" id="KW-0472">Membrane</keyword>
<evidence type="ECO:0000256" key="4">
    <source>
        <dbReference type="ARBA" id="ARBA00022989"/>
    </source>
</evidence>
<accession>A0ABQ7GYC6</accession>
<reference evidence="7" key="1">
    <citation type="submission" date="2017-08" db="EMBL/GenBank/DDBJ databases">
        <authorList>
            <person name="Polle J.E."/>
            <person name="Barry K."/>
            <person name="Cushman J."/>
            <person name="Schmutz J."/>
            <person name="Tran D."/>
            <person name="Hathwaick L.T."/>
            <person name="Yim W.C."/>
            <person name="Jenkins J."/>
            <person name="Mckie-Krisberg Z.M."/>
            <person name="Prochnik S."/>
            <person name="Lindquist E."/>
            <person name="Dockter R.B."/>
            <person name="Adam C."/>
            <person name="Molina H."/>
            <person name="Bunkerborg J."/>
            <person name="Jin E."/>
            <person name="Buchheim M."/>
            <person name="Magnuson J."/>
        </authorList>
    </citation>
    <scope>NUCLEOTIDE SEQUENCE</scope>
    <source>
        <strain evidence="7">CCAP 19/18</strain>
    </source>
</reference>
<keyword evidence="3 6" id="KW-0812">Transmembrane</keyword>
<dbReference type="Pfam" id="PF04515">
    <property type="entry name" value="Choline_transpo"/>
    <property type="match status" value="1"/>
</dbReference>
<keyword evidence="4 6" id="KW-1133">Transmembrane helix</keyword>
<comment type="caution">
    <text evidence="7">The sequence shown here is derived from an EMBL/GenBank/DDBJ whole genome shotgun (WGS) entry which is preliminary data.</text>
</comment>
<dbReference type="Proteomes" id="UP000815325">
    <property type="component" value="Unassembled WGS sequence"/>
</dbReference>
<comment type="function">
    <text evidence="6">Choline transporter.</text>
</comment>
<name>A0ABQ7GYC6_DUNSA</name>
<feature type="transmembrane region" description="Helical" evidence="6">
    <location>
        <begin position="144"/>
        <end position="162"/>
    </location>
</feature>
<feature type="transmembrane region" description="Helical" evidence="6">
    <location>
        <begin position="409"/>
        <end position="430"/>
    </location>
</feature>
<proteinExistence type="inferred from homology"/>
<evidence type="ECO:0000256" key="2">
    <source>
        <dbReference type="ARBA" id="ARBA00007168"/>
    </source>
</evidence>
<organism evidence="7 8">
    <name type="scientific">Dunaliella salina</name>
    <name type="common">Green alga</name>
    <name type="synonym">Protococcus salinus</name>
    <dbReference type="NCBI Taxonomy" id="3046"/>
    <lineage>
        <taxon>Eukaryota</taxon>
        <taxon>Viridiplantae</taxon>
        <taxon>Chlorophyta</taxon>
        <taxon>core chlorophytes</taxon>
        <taxon>Chlorophyceae</taxon>
        <taxon>CS clade</taxon>
        <taxon>Chlamydomonadales</taxon>
        <taxon>Dunaliellaceae</taxon>
        <taxon>Dunaliella</taxon>
    </lineage>
</organism>
<sequence>MADVKKNPTRAYDDSGGGVAAPLLGQGLPGQELFNYGPRKWTDTRWLVTYVLFLIISIAGGVFASFHRAPDFFELTSPAHLNDPSSCPAPRSGRELLEDKLAGLGGEGQWKFDALLAHGALSAKILLPAVGASAAFVNDAPAGGVSLLILSGLLGLLFFLWREQVELVTQLLGVAGEALMKNLGLIGVAVGLQLGVLVLVAPIAVGMAMAITNGQVAYNYARDDSKLASAQSVGDGAPACVDEQGRPVMCCLWEVDSWVPLYMSWCALALLWSIFLAFEVKVYTVSGTVAQWYFGPMYPTARPDVPQGGSRALRSLGHALGPSLGSLCLGSAILTLMSLLRQAMQKAREESGRNIFMYIFASLMSFIYAVIEYLTKFATVRMAMTGQRFFDAGRSVVDLLARNAMDTLGVWWLPPLILQIVDAVFVCFALDRDMNACTIVEVHEVVSKLPTVGPVFEQPDGNIAYGNPQRV</sequence>
<feature type="transmembrane region" description="Helical" evidence="6">
    <location>
        <begin position="259"/>
        <end position="278"/>
    </location>
</feature>
<keyword evidence="8" id="KW-1185">Reference proteome</keyword>
<evidence type="ECO:0000256" key="1">
    <source>
        <dbReference type="ARBA" id="ARBA00004141"/>
    </source>
</evidence>
<evidence type="ECO:0000256" key="5">
    <source>
        <dbReference type="ARBA" id="ARBA00023136"/>
    </source>
</evidence>
<feature type="transmembrane region" description="Helical" evidence="6">
    <location>
        <begin position="355"/>
        <end position="374"/>
    </location>
</feature>
<comment type="similarity">
    <text evidence="2 6">Belongs to the CTL (choline transporter-like) family.</text>
</comment>
<feature type="transmembrane region" description="Helical" evidence="6">
    <location>
        <begin position="47"/>
        <end position="66"/>
    </location>
</feature>
<evidence type="ECO:0000313" key="8">
    <source>
        <dbReference type="Proteomes" id="UP000815325"/>
    </source>
</evidence>
<gene>
    <name evidence="7" type="ORF">DUNSADRAFT_381</name>
</gene>
<dbReference type="InterPro" id="IPR007603">
    <property type="entry name" value="Choline_transptr-like"/>
</dbReference>
<dbReference type="PANTHER" id="PTHR12385:SF98">
    <property type="entry name" value="CHOLINE TRANSPORTER-LIKE PROTEIN"/>
    <property type="match status" value="1"/>
</dbReference>
<dbReference type="PANTHER" id="PTHR12385">
    <property type="entry name" value="CHOLINE TRANSPORTER-LIKE (SLC FAMILY 44)"/>
    <property type="match status" value="1"/>
</dbReference>
<feature type="transmembrane region" description="Helical" evidence="6">
    <location>
        <begin position="115"/>
        <end position="137"/>
    </location>
</feature>
<evidence type="ECO:0000256" key="3">
    <source>
        <dbReference type="ARBA" id="ARBA00022692"/>
    </source>
</evidence>
<feature type="transmembrane region" description="Helical" evidence="6">
    <location>
        <begin position="324"/>
        <end position="343"/>
    </location>
</feature>